<sequence>MPAAYHGGMIGALVMWGVPAMFALLAAWSAAYLWGVARRRRRGDTVLRPAGGTLGFDDVWRPSAAEAQIVWEAERVTPIPSPTPDAGPGVIGDNRIVIEVPTPRHPDPSPSDLP</sequence>
<keyword evidence="3" id="KW-1185">Reference proteome</keyword>
<feature type="transmembrane region" description="Helical" evidence="1">
    <location>
        <begin position="12"/>
        <end position="34"/>
    </location>
</feature>
<dbReference type="Proteomes" id="UP001226691">
    <property type="component" value="Unassembled WGS sequence"/>
</dbReference>
<protein>
    <submittedName>
        <fullName evidence="2">Uncharacterized protein</fullName>
    </submittedName>
</protein>
<accession>A0ABU0TTZ0</accession>
<name>A0ABU0TTZ0_MICTR</name>
<comment type="caution">
    <text evidence="2">The sequence shown here is derived from an EMBL/GenBank/DDBJ whole genome shotgun (WGS) entry which is preliminary data.</text>
</comment>
<dbReference type="EMBL" id="JAUTBF010000001">
    <property type="protein sequence ID" value="MDQ1123129.1"/>
    <property type="molecule type" value="Genomic_DNA"/>
</dbReference>
<reference evidence="2 3" key="1">
    <citation type="submission" date="2023-07" db="EMBL/GenBank/DDBJ databases">
        <title>Functional and genomic diversity of the sorghum phyllosphere microbiome.</title>
        <authorList>
            <person name="Shade A."/>
        </authorList>
    </citation>
    <scope>NUCLEOTIDE SEQUENCE [LARGE SCALE GENOMIC DNA]</scope>
    <source>
        <strain evidence="2 3">SORGH_AS_1207</strain>
    </source>
</reference>
<organism evidence="2 3">
    <name type="scientific">Microbacterium trichothecenolyticum</name>
    <name type="common">Aureobacterium trichothecenolyticum</name>
    <dbReference type="NCBI Taxonomy" id="69370"/>
    <lineage>
        <taxon>Bacteria</taxon>
        <taxon>Bacillati</taxon>
        <taxon>Actinomycetota</taxon>
        <taxon>Actinomycetes</taxon>
        <taxon>Micrococcales</taxon>
        <taxon>Microbacteriaceae</taxon>
        <taxon>Microbacterium</taxon>
    </lineage>
</organism>
<keyword evidence="1" id="KW-1133">Transmembrane helix</keyword>
<keyword evidence="1" id="KW-0812">Transmembrane</keyword>
<proteinExistence type="predicted"/>
<gene>
    <name evidence="2" type="ORF">QE412_001702</name>
</gene>
<evidence type="ECO:0000256" key="1">
    <source>
        <dbReference type="SAM" id="Phobius"/>
    </source>
</evidence>
<evidence type="ECO:0000313" key="2">
    <source>
        <dbReference type="EMBL" id="MDQ1123129.1"/>
    </source>
</evidence>
<evidence type="ECO:0000313" key="3">
    <source>
        <dbReference type="Proteomes" id="UP001226691"/>
    </source>
</evidence>
<keyword evidence="1" id="KW-0472">Membrane</keyword>